<accession>A0A3G2R416</accession>
<keyword evidence="2" id="KW-1185">Reference proteome</keyword>
<organism evidence="1 2">
    <name type="scientific">Biomaibacter acetigenes</name>
    <dbReference type="NCBI Taxonomy" id="2316383"/>
    <lineage>
        <taxon>Bacteria</taxon>
        <taxon>Bacillati</taxon>
        <taxon>Bacillota</taxon>
        <taxon>Clostridia</taxon>
        <taxon>Thermosediminibacterales</taxon>
        <taxon>Tepidanaerobacteraceae</taxon>
        <taxon>Biomaibacter</taxon>
    </lineage>
</organism>
<proteinExistence type="predicted"/>
<evidence type="ECO:0000313" key="2">
    <source>
        <dbReference type="Proteomes" id="UP000280960"/>
    </source>
</evidence>
<dbReference type="KEGG" id="bacg:D2962_06205"/>
<dbReference type="RefSeq" id="WP_122014499.1">
    <property type="nucleotide sequence ID" value="NZ_CP033169.1"/>
</dbReference>
<reference evidence="1 2" key="1">
    <citation type="submission" date="2018-10" db="EMBL/GenBank/DDBJ databases">
        <authorList>
            <person name="Zhang X."/>
        </authorList>
    </citation>
    <scope>NUCLEOTIDE SEQUENCE [LARGE SCALE GENOMIC DNA]</scope>
    <source>
        <strain evidence="1 2">SK-G1</strain>
    </source>
</reference>
<evidence type="ECO:0000313" key="1">
    <source>
        <dbReference type="EMBL" id="AYO30264.1"/>
    </source>
</evidence>
<evidence type="ECO:0008006" key="3">
    <source>
        <dbReference type="Google" id="ProtNLM"/>
    </source>
</evidence>
<gene>
    <name evidence="1" type="ORF">D2962_06205</name>
</gene>
<dbReference type="Proteomes" id="UP000280960">
    <property type="component" value="Chromosome"/>
</dbReference>
<sequence length="548" mass="56829">MGAFGGLILTNKGRNLQAKAQTGVQLNFTKIKIGDGSLSGQSIVDLTNLINTKKELTILGIERLTGGKAKLRSYFTNADIVTGFYWRELGVFAQDPDEGEILYCYGNAGTNAEYIPAGGGPDVVERYINVITLVGNATNVSATLGSEIYVTQADFDNHTGNIVIHVTQTEKDTWNAKETPAGAQAKADAAGSAAVTAANSYTDQQVGSVSNALAAHQADYVKQVGYATATGSANTYAVTLNPAPSALVDGLCVAVKINVDNTGASTLNVNGLGAKSIKKPNGNDVSVGNLKAGSIYTLRYNGTNFILQGEGGSGNAQPSDVLSGKTFTNDIGEQIGTMTNNGIKTITPSNIDQALSGYYASGSKVAAVTFDASKVLTGTTIAGTAGTMPNRGAVVITPSTANQAIAAGYHNGSGYVVGDPNLVPANIVSGKSIFGVVGSLIPGKKFASGTVTSSGSTTTFQKIDGSTTSQFSVAVSGLTFQPSIIIVYNPNGYYPTIYNSAGLTKDTYLGVVETYNIFYTSQNIVVNSTGFTLPAFNPNIQYNWIAIE</sequence>
<dbReference type="EMBL" id="CP033169">
    <property type="protein sequence ID" value="AYO30264.1"/>
    <property type="molecule type" value="Genomic_DNA"/>
</dbReference>
<protein>
    <recommendedName>
        <fullName evidence="3">Tail fiber protein</fullName>
    </recommendedName>
</protein>
<dbReference type="AlphaFoldDB" id="A0A3G2R416"/>
<name>A0A3G2R416_9FIRM</name>